<dbReference type="EMBL" id="LGRX02007895">
    <property type="protein sequence ID" value="KAK3274164.1"/>
    <property type="molecule type" value="Genomic_DNA"/>
</dbReference>
<comment type="caution">
    <text evidence="2">The sequence shown here is derived from an EMBL/GenBank/DDBJ whole genome shotgun (WGS) entry which is preliminary data.</text>
</comment>
<accession>A0AAE0G9X3</accession>
<reference evidence="2 3" key="1">
    <citation type="journal article" date="2015" name="Genome Biol. Evol.">
        <title>Comparative Genomics of a Bacterivorous Green Alga Reveals Evolutionary Causalities and Consequences of Phago-Mixotrophic Mode of Nutrition.</title>
        <authorList>
            <person name="Burns J.A."/>
            <person name="Paasch A."/>
            <person name="Narechania A."/>
            <person name="Kim E."/>
        </authorList>
    </citation>
    <scope>NUCLEOTIDE SEQUENCE [LARGE SCALE GENOMIC DNA]</scope>
    <source>
        <strain evidence="2 3">PLY_AMNH</strain>
    </source>
</reference>
<evidence type="ECO:0000313" key="2">
    <source>
        <dbReference type="EMBL" id="KAK3274164.1"/>
    </source>
</evidence>
<keyword evidence="3" id="KW-1185">Reference proteome</keyword>
<evidence type="ECO:0000313" key="3">
    <source>
        <dbReference type="Proteomes" id="UP001190700"/>
    </source>
</evidence>
<gene>
    <name evidence="2" type="ORF">CYMTET_17649</name>
</gene>
<proteinExistence type="predicted"/>
<evidence type="ECO:0000256" key="1">
    <source>
        <dbReference type="SAM" id="MobiDB-lite"/>
    </source>
</evidence>
<name>A0AAE0G9X3_9CHLO</name>
<feature type="region of interest" description="Disordered" evidence="1">
    <location>
        <begin position="1"/>
        <end position="30"/>
    </location>
</feature>
<dbReference type="Proteomes" id="UP001190700">
    <property type="component" value="Unassembled WGS sequence"/>
</dbReference>
<protein>
    <submittedName>
        <fullName evidence="2">Uncharacterized protein</fullName>
    </submittedName>
</protein>
<organism evidence="2 3">
    <name type="scientific">Cymbomonas tetramitiformis</name>
    <dbReference type="NCBI Taxonomy" id="36881"/>
    <lineage>
        <taxon>Eukaryota</taxon>
        <taxon>Viridiplantae</taxon>
        <taxon>Chlorophyta</taxon>
        <taxon>Pyramimonadophyceae</taxon>
        <taxon>Pyramimonadales</taxon>
        <taxon>Pyramimonadaceae</taxon>
        <taxon>Cymbomonas</taxon>
    </lineage>
</organism>
<dbReference type="AlphaFoldDB" id="A0AAE0G9X3"/>
<sequence length="121" mass="13633">MMRWRRLPRFFSPCPSETPTPKKSALPPKQRRYTAGAPKVINAMPNTHSEEFGSSSGYELVSRLRTPRLAGWSAQCVKPLLQRLFFMTCFAMQAIAISATTIEESYYYQACLADISSCTSL</sequence>